<accession>A0A9D2PN41</accession>
<dbReference type="InterPro" id="IPR003660">
    <property type="entry name" value="HAMP_dom"/>
</dbReference>
<evidence type="ECO:0000256" key="10">
    <source>
        <dbReference type="ARBA" id="ARBA00023012"/>
    </source>
</evidence>
<evidence type="ECO:0000256" key="4">
    <source>
        <dbReference type="ARBA" id="ARBA00022679"/>
    </source>
</evidence>
<evidence type="ECO:0000313" key="14">
    <source>
        <dbReference type="EMBL" id="HJC63511.1"/>
    </source>
</evidence>
<dbReference type="Gene3D" id="6.10.340.10">
    <property type="match status" value="1"/>
</dbReference>
<dbReference type="InterPro" id="IPR036890">
    <property type="entry name" value="HATPase_C_sf"/>
</dbReference>
<feature type="non-terminal residue" evidence="14">
    <location>
        <position position="564"/>
    </location>
</feature>
<keyword evidence="4" id="KW-0808">Transferase</keyword>
<evidence type="ECO:0000256" key="8">
    <source>
        <dbReference type="ARBA" id="ARBA00022840"/>
    </source>
</evidence>
<proteinExistence type="predicted"/>
<keyword evidence="8" id="KW-0067">ATP-binding</keyword>
<keyword evidence="10" id="KW-0902">Two-component regulatory system</keyword>
<evidence type="ECO:0000313" key="15">
    <source>
        <dbReference type="Proteomes" id="UP000823886"/>
    </source>
</evidence>
<keyword evidence="3" id="KW-0597">Phosphoprotein</keyword>
<evidence type="ECO:0000256" key="9">
    <source>
        <dbReference type="ARBA" id="ARBA00022989"/>
    </source>
</evidence>
<dbReference type="InterPro" id="IPR050640">
    <property type="entry name" value="Bact_2-comp_sensor_kinase"/>
</dbReference>
<evidence type="ECO:0000256" key="12">
    <source>
        <dbReference type="SAM" id="Phobius"/>
    </source>
</evidence>
<organism evidence="14 15">
    <name type="scientific">Candidatus Blautia merdavium</name>
    <dbReference type="NCBI Taxonomy" id="2838494"/>
    <lineage>
        <taxon>Bacteria</taxon>
        <taxon>Bacillati</taxon>
        <taxon>Bacillota</taxon>
        <taxon>Clostridia</taxon>
        <taxon>Lachnospirales</taxon>
        <taxon>Lachnospiraceae</taxon>
        <taxon>Blautia</taxon>
    </lineage>
</organism>
<evidence type="ECO:0000256" key="1">
    <source>
        <dbReference type="ARBA" id="ARBA00004651"/>
    </source>
</evidence>
<dbReference type="GO" id="GO:0000155">
    <property type="term" value="F:phosphorelay sensor kinase activity"/>
    <property type="evidence" value="ECO:0007669"/>
    <property type="project" value="InterPro"/>
</dbReference>
<keyword evidence="7 14" id="KW-0418">Kinase</keyword>
<dbReference type="Gene3D" id="3.30.565.10">
    <property type="entry name" value="Histidine kinase-like ATPase, C-terminal domain"/>
    <property type="match status" value="1"/>
</dbReference>
<dbReference type="EMBL" id="DWVZ01000105">
    <property type="protein sequence ID" value="HJC63511.1"/>
    <property type="molecule type" value="Genomic_DNA"/>
</dbReference>
<keyword evidence="6" id="KW-0547">Nucleotide-binding</keyword>
<evidence type="ECO:0000256" key="7">
    <source>
        <dbReference type="ARBA" id="ARBA00022777"/>
    </source>
</evidence>
<comment type="caution">
    <text evidence="14">The sequence shown here is derived from an EMBL/GenBank/DDBJ whole genome shotgun (WGS) entry which is preliminary data.</text>
</comment>
<keyword evidence="5 12" id="KW-0812">Transmembrane</keyword>
<dbReference type="SUPFAM" id="SSF55874">
    <property type="entry name" value="ATPase domain of HSP90 chaperone/DNA topoisomerase II/histidine kinase"/>
    <property type="match status" value="1"/>
</dbReference>
<dbReference type="Proteomes" id="UP000823886">
    <property type="component" value="Unassembled WGS sequence"/>
</dbReference>
<keyword evidence="9 12" id="KW-1133">Transmembrane helix</keyword>
<evidence type="ECO:0000256" key="2">
    <source>
        <dbReference type="ARBA" id="ARBA00022475"/>
    </source>
</evidence>
<comment type="subcellular location">
    <subcellularLocation>
        <location evidence="1">Cell membrane</location>
        <topology evidence="1">Multi-pass membrane protein</topology>
    </subcellularLocation>
</comment>
<dbReference type="Pfam" id="PF06580">
    <property type="entry name" value="His_kinase"/>
    <property type="match status" value="1"/>
</dbReference>
<dbReference type="InterPro" id="IPR010559">
    <property type="entry name" value="Sig_transdc_His_kin_internal"/>
</dbReference>
<gene>
    <name evidence="14" type="ORF">H9753_07830</name>
</gene>
<dbReference type="PROSITE" id="PS50885">
    <property type="entry name" value="HAMP"/>
    <property type="match status" value="1"/>
</dbReference>
<keyword evidence="2" id="KW-1003">Cell membrane</keyword>
<evidence type="ECO:0000256" key="11">
    <source>
        <dbReference type="ARBA" id="ARBA00023136"/>
    </source>
</evidence>
<evidence type="ECO:0000256" key="5">
    <source>
        <dbReference type="ARBA" id="ARBA00022692"/>
    </source>
</evidence>
<reference evidence="14" key="2">
    <citation type="submission" date="2021-04" db="EMBL/GenBank/DDBJ databases">
        <authorList>
            <person name="Gilroy R."/>
        </authorList>
    </citation>
    <scope>NUCLEOTIDE SEQUENCE</scope>
    <source>
        <strain evidence="14">ChiBcec2-3848</strain>
    </source>
</reference>
<dbReference type="GO" id="GO:0005886">
    <property type="term" value="C:plasma membrane"/>
    <property type="evidence" value="ECO:0007669"/>
    <property type="project" value="UniProtKB-SubCell"/>
</dbReference>
<name>A0A9D2PN41_9FIRM</name>
<protein>
    <submittedName>
        <fullName evidence="14">Histidine kinase</fullName>
    </submittedName>
</protein>
<feature type="transmembrane region" description="Helical" evidence="12">
    <location>
        <begin position="312"/>
        <end position="335"/>
    </location>
</feature>
<feature type="domain" description="HAMP" evidence="13">
    <location>
        <begin position="339"/>
        <end position="393"/>
    </location>
</feature>
<evidence type="ECO:0000259" key="13">
    <source>
        <dbReference type="PROSITE" id="PS50885"/>
    </source>
</evidence>
<sequence length="564" mass="65041">MRKRIWENFQKLPMAKQMLALFLLISIGPILCILLINYQLSARVMRDQTGELIQANLEQNAVNLQNFCRDYEKIVQGIYTDEFYTEQLKPINRWDHRERYEAEYAIEERLEDLCYNNSGILGIAIIGEHYDACFYDTVTQSGQSSFCFDFDQIRRKGLMTQVKKNKGMIYTPSVKIYQEEYGSCNAMYLVHQLTDFSEYQKGPVGCIILCFDEAEMKEIYSPGDIGSNLTLVADREGNLISFPQEGWTPEKLEISSGEEDPDQQQINDAALNYAKNSGLLEGGTLEVRSTSILDGQFYVINIQDFDYAIQDFTYITSIILLVGLLTAVLCVICALNGAERIDRSLKPILTTMDRANAGDHEARIEEQQIQGYEFVRISRHFNEMIRSIWESRRLEREALIREKNAEIKALEAQINPHFLYNTLDAINWLAVDREEYTISKMLTSLAALLRYSIHKSNEIVPLESELVYLRQYVHLQQQRMNYSFVCSIRAEESLNSMKIHKMLIQPLLENTLVHGFPGKSGIDEIQIVICRAEPDRIQIVVEDNGVGMPPETVEMFNHYDYARD</sequence>
<evidence type="ECO:0000256" key="3">
    <source>
        <dbReference type="ARBA" id="ARBA00022553"/>
    </source>
</evidence>
<dbReference type="PANTHER" id="PTHR34220">
    <property type="entry name" value="SENSOR HISTIDINE KINASE YPDA"/>
    <property type="match status" value="1"/>
</dbReference>
<dbReference type="AlphaFoldDB" id="A0A9D2PN41"/>
<reference evidence="14" key="1">
    <citation type="journal article" date="2021" name="PeerJ">
        <title>Extensive microbial diversity within the chicken gut microbiome revealed by metagenomics and culture.</title>
        <authorList>
            <person name="Gilroy R."/>
            <person name="Ravi A."/>
            <person name="Getino M."/>
            <person name="Pursley I."/>
            <person name="Horton D.L."/>
            <person name="Alikhan N.F."/>
            <person name="Baker D."/>
            <person name="Gharbi K."/>
            <person name="Hall N."/>
            <person name="Watson M."/>
            <person name="Adriaenssens E.M."/>
            <person name="Foster-Nyarko E."/>
            <person name="Jarju S."/>
            <person name="Secka A."/>
            <person name="Antonio M."/>
            <person name="Oren A."/>
            <person name="Chaudhuri R.R."/>
            <person name="La Ragione R."/>
            <person name="Hildebrand F."/>
            <person name="Pallen M.J."/>
        </authorList>
    </citation>
    <scope>NUCLEOTIDE SEQUENCE</scope>
    <source>
        <strain evidence="14">ChiBcec2-3848</strain>
    </source>
</reference>
<dbReference type="GO" id="GO:0005524">
    <property type="term" value="F:ATP binding"/>
    <property type="evidence" value="ECO:0007669"/>
    <property type="project" value="UniProtKB-KW"/>
</dbReference>
<evidence type="ECO:0000256" key="6">
    <source>
        <dbReference type="ARBA" id="ARBA00022741"/>
    </source>
</evidence>
<dbReference type="PANTHER" id="PTHR34220:SF11">
    <property type="entry name" value="SENSOR PROTEIN KINASE HPTS"/>
    <property type="match status" value="1"/>
</dbReference>
<keyword evidence="11 12" id="KW-0472">Membrane</keyword>